<organism evidence="2 3">
    <name type="scientific">Fusobacterium mortiferum</name>
    <dbReference type="NCBI Taxonomy" id="850"/>
    <lineage>
        <taxon>Bacteria</taxon>
        <taxon>Fusobacteriati</taxon>
        <taxon>Fusobacteriota</taxon>
        <taxon>Fusobacteriia</taxon>
        <taxon>Fusobacteriales</taxon>
        <taxon>Fusobacteriaceae</taxon>
        <taxon>Fusobacterium</taxon>
    </lineage>
</organism>
<evidence type="ECO:0000313" key="3">
    <source>
        <dbReference type="Proteomes" id="UP000728968"/>
    </source>
</evidence>
<feature type="domain" description="Integrase catalytic" evidence="1">
    <location>
        <begin position="16"/>
        <end position="53"/>
    </location>
</feature>
<name>A0ABS2G1Q6_FUSMR</name>
<comment type="caution">
    <text evidence="2">The sequence shown here is derived from an EMBL/GenBank/DDBJ whole genome shotgun (WGS) entry which is preliminary data.</text>
</comment>
<proteinExistence type="predicted"/>
<accession>A0ABS2G1Q6</accession>
<protein>
    <recommendedName>
        <fullName evidence="1">Integrase catalytic domain-containing protein</fullName>
    </recommendedName>
</protein>
<dbReference type="Proteomes" id="UP000728968">
    <property type="component" value="Unassembled WGS sequence"/>
</dbReference>
<evidence type="ECO:0000313" key="2">
    <source>
        <dbReference type="EMBL" id="MBM6875017.1"/>
    </source>
</evidence>
<dbReference type="InterPro" id="IPR001584">
    <property type="entry name" value="Integrase_cat-core"/>
</dbReference>
<keyword evidence="3" id="KW-1185">Reference proteome</keyword>
<reference evidence="2 3" key="1">
    <citation type="journal article" date="2021" name="Sci. Rep.">
        <title>The distribution of antibiotic resistance genes in chicken gut microbiota commensals.</title>
        <authorList>
            <person name="Juricova H."/>
            <person name="Matiasovicova J."/>
            <person name="Kubasova T."/>
            <person name="Cejkova D."/>
            <person name="Rychlik I."/>
        </authorList>
    </citation>
    <scope>NUCLEOTIDE SEQUENCE [LARGE SCALE GENOMIC DNA]</scope>
    <source>
        <strain evidence="2 3">An425</strain>
    </source>
</reference>
<gene>
    <name evidence="2" type="ORF">H6A04_05035</name>
</gene>
<dbReference type="Pfam" id="PF13333">
    <property type="entry name" value="rve_2"/>
    <property type="match status" value="1"/>
</dbReference>
<dbReference type="RefSeq" id="WP_204716016.1">
    <property type="nucleotide sequence ID" value="NZ_JACJLT010000032.1"/>
</dbReference>
<sequence>MLKELLSLGGKILLKKYEKKEGLEEAISSYVRFYTEERLQENLGERSPLEYRKFNE</sequence>
<dbReference type="EMBL" id="JACJLT010000032">
    <property type="protein sequence ID" value="MBM6875017.1"/>
    <property type="molecule type" value="Genomic_DNA"/>
</dbReference>
<evidence type="ECO:0000259" key="1">
    <source>
        <dbReference type="Pfam" id="PF13333"/>
    </source>
</evidence>